<dbReference type="OMA" id="TDWREQE"/>
<evidence type="ECO:0000259" key="8">
    <source>
        <dbReference type="SMART" id="SM01156"/>
    </source>
</evidence>
<feature type="domain" description="Beta-catenin-like protein 1 N-terminal" evidence="8">
    <location>
        <begin position="97"/>
        <end position="200"/>
    </location>
</feature>
<keyword evidence="2" id="KW-0597">Phosphoprotein</keyword>
<evidence type="ECO:0000256" key="4">
    <source>
        <dbReference type="ARBA" id="ARBA00023054"/>
    </source>
</evidence>
<name>A0A077ZUV6_STYLE</name>
<dbReference type="PANTHER" id="PTHR14978">
    <property type="entry name" value="BETA-CATENIN-LIKE PROTEIN 1 NUCLEAR ASSOCIATED PROTEIN"/>
    <property type="match status" value="1"/>
</dbReference>
<dbReference type="EMBL" id="CCKQ01002571">
    <property type="protein sequence ID" value="CDW73679.1"/>
    <property type="molecule type" value="Genomic_DNA"/>
</dbReference>
<keyword evidence="10" id="KW-1185">Reference proteome</keyword>
<dbReference type="FunCoup" id="A0A077ZUV6">
    <property type="interactions" value="603"/>
</dbReference>
<evidence type="ECO:0000256" key="2">
    <source>
        <dbReference type="ARBA" id="ARBA00022553"/>
    </source>
</evidence>
<evidence type="ECO:0000256" key="7">
    <source>
        <dbReference type="SAM" id="MobiDB-lite"/>
    </source>
</evidence>
<feature type="compositionally biased region" description="Basic and acidic residues" evidence="7">
    <location>
        <begin position="10"/>
        <end position="40"/>
    </location>
</feature>
<dbReference type="SMART" id="SM01156">
    <property type="entry name" value="DUF1716"/>
    <property type="match status" value="1"/>
</dbReference>
<dbReference type="InterPro" id="IPR016024">
    <property type="entry name" value="ARM-type_fold"/>
</dbReference>
<keyword evidence="5" id="KW-0539">Nucleus</keyword>
<feature type="region of interest" description="Disordered" evidence="7">
    <location>
        <begin position="1"/>
        <end position="64"/>
    </location>
</feature>
<reference evidence="9 10" key="1">
    <citation type="submission" date="2014-06" db="EMBL/GenBank/DDBJ databases">
        <authorList>
            <person name="Swart Estienne"/>
        </authorList>
    </citation>
    <scope>NUCLEOTIDE SEQUENCE [LARGE SCALE GENOMIC DNA]</scope>
    <source>
        <strain evidence="9 10">130c</strain>
    </source>
</reference>
<dbReference type="InterPro" id="IPR011989">
    <property type="entry name" value="ARM-like"/>
</dbReference>
<organism evidence="9 10">
    <name type="scientific">Stylonychia lemnae</name>
    <name type="common">Ciliate</name>
    <dbReference type="NCBI Taxonomy" id="5949"/>
    <lineage>
        <taxon>Eukaryota</taxon>
        <taxon>Sar</taxon>
        <taxon>Alveolata</taxon>
        <taxon>Ciliophora</taxon>
        <taxon>Intramacronucleata</taxon>
        <taxon>Spirotrichea</taxon>
        <taxon>Stichotrichia</taxon>
        <taxon>Sporadotrichida</taxon>
        <taxon>Oxytrichidae</taxon>
        <taxon>Stylonychinae</taxon>
        <taxon>Stylonychia</taxon>
    </lineage>
</organism>
<dbReference type="PANTHER" id="PTHR14978:SF0">
    <property type="entry name" value="BETA-CATENIN-LIKE PROTEIN 1"/>
    <property type="match status" value="1"/>
</dbReference>
<evidence type="ECO:0000313" key="9">
    <source>
        <dbReference type="EMBL" id="CDW73679.1"/>
    </source>
</evidence>
<feature type="coiled-coil region" evidence="6">
    <location>
        <begin position="79"/>
        <end position="133"/>
    </location>
</feature>
<comment type="subcellular location">
    <subcellularLocation>
        <location evidence="1">Nucleus</location>
    </subcellularLocation>
</comment>
<dbReference type="InterPro" id="IPR013180">
    <property type="entry name" value="CTNNBL1_N"/>
</dbReference>
<dbReference type="GO" id="GO:0005681">
    <property type="term" value="C:spliceosomal complex"/>
    <property type="evidence" value="ECO:0007669"/>
    <property type="project" value="TreeGrafter"/>
</dbReference>
<dbReference type="SUPFAM" id="SSF48371">
    <property type="entry name" value="ARM repeat"/>
    <property type="match status" value="1"/>
</dbReference>
<dbReference type="InParanoid" id="A0A077ZUV6"/>
<dbReference type="Pfam" id="PF08216">
    <property type="entry name" value="CTNNBL"/>
    <property type="match status" value="1"/>
</dbReference>
<evidence type="ECO:0000256" key="6">
    <source>
        <dbReference type="SAM" id="Coils"/>
    </source>
</evidence>
<dbReference type="Proteomes" id="UP000039865">
    <property type="component" value="Unassembled WGS sequence"/>
</dbReference>
<dbReference type="OrthoDB" id="1898821at2759"/>
<dbReference type="InterPro" id="IPR039678">
    <property type="entry name" value="CTNNBL1"/>
</dbReference>
<proteinExistence type="predicted"/>
<keyword evidence="4 6" id="KW-0175">Coiled coil</keyword>
<dbReference type="AlphaFoldDB" id="A0A077ZUV6"/>
<keyword evidence="3" id="KW-0677">Repeat</keyword>
<evidence type="ECO:0000313" key="10">
    <source>
        <dbReference type="Proteomes" id="UP000039865"/>
    </source>
</evidence>
<protein>
    <submittedName>
        <fullName evidence="9">Beta-catenin-like protein 1-like</fullName>
    </submittedName>
</protein>
<evidence type="ECO:0000256" key="3">
    <source>
        <dbReference type="ARBA" id="ARBA00022737"/>
    </source>
</evidence>
<sequence length="620" mass="73045">MESLGKRNQRLHDSDDDRDGSNQHDESKSSKNDDSNEPRNFKRQRHDSSDENSEENSQDRNPIVEDEGDLYENEMMKLYQEAQNQLMQEDELFKNMSNAEIQRILNENEFEEVKLEKNSIKKMIAKLRQALNENLEKRIQNQNEPEGFLESEADLHASLKEVQVISAFPQYISEFIENEGIQLLIEILDHQNPDINTESMTLLVELTDEEILTSNPDFNKIVEILIQNEVWNFLVRVLQKLDDNESEERPQIFKCLSLIENILDQMPSEAANKLMHIDPLIDWFIVFLTEGDRKSENYLQIAELLFSIVSFSHNEYKSKFNITLQGLERLLRVVNRYRKDFKIESEEELEAIANIFDTISALLLVQENLDTFRKIEAFELLTSLSKKQKLLRRHIIKVFDFALGIAPALDNKKNCRYFVDHQGLSIIFAFFMLKQEIKEKKKKKNQNQDTIFVRVTADEIQQDETRILNIIISLILNTIPDEQESGKVIHERVLFKFIENDYEKLQRLFELHLKYFSLIEEFDLSQFQQKEEIDYLVEDYQFNILEQVDFIIGFLISSKSAIQLSDADPIDHKINEFIKLNGIKKESLKEVLRLSLARQSDLDEKHLIYQHTENLINQLQ</sequence>
<evidence type="ECO:0000256" key="1">
    <source>
        <dbReference type="ARBA" id="ARBA00004123"/>
    </source>
</evidence>
<evidence type="ECO:0000256" key="5">
    <source>
        <dbReference type="ARBA" id="ARBA00023242"/>
    </source>
</evidence>
<accession>A0A077ZUV6</accession>
<gene>
    <name evidence="9" type="primary">Contig16333.g17398</name>
    <name evidence="9" type="ORF">STYLEM_2664</name>
</gene>
<dbReference type="Gene3D" id="1.25.10.10">
    <property type="entry name" value="Leucine-rich Repeat Variant"/>
    <property type="match status" value="1"/>
</dbReference>